<sequence>MLQGSFRLCFRPTAHEADVANGLKAAPHRRQRTHCPYTDAIAHAGTIPTTPNLPCQTYCTRRAMPIRPSFGFHFGHLGAHFHSRTQTSILFILHSAFVFSTMPMALALLVVSLAGTHYAAGLASSGDLQLMQMWPTPTASKDDFGREFFTHAGVRIHRRAPNGRRTVDGEPEATENKTSTWMFMIKEGTTGEMLQSVVQELHPTAMSTNPDIGEVPFVEEHLD</sequence>
<gene>
    <name evidence="2" type="ORF">PCOR1329_LOCUS10672</name>
</gene>
<dbReference type="Proteomes" id="UP001189429">
    <property type="component" value="Unassembled WGS sequence"/>
</dbReference>
<evidence type="ECO:0000313" key="3">
    <source>
        <dbReference type="Proteomes" id="UP001189429"/>
    </source>
</evidence>
<evidence type="ECO:0000256" key="1">
    <source>
        <dbReference type="SAM" id="Phobius"/>
    </source>
</evidence>
<name>A0ABN9QJF1_9DINO</name>
<feature type="transmembrane region" description="Helical" evidence="1">
    <location>
        <begin position="89"/>
        <end position="115"/>
    </location>
</feature>
<reference evidence="2" key="1">
    <citation type="submission" date="2023-10" db="EMBL/GenBank/DDBJ databases">
        <authorList>
            <person name="Chen Y."/>
            <person name="Shah S."/>
            <person name="Dougan E. K."/>
            <person name="Thang M."/>
            <person name="Chan C."/>
        </authorList>
    </citation>
    <scope>NUCLEOTIDE SEQUENCE [LARGE SCALE GENOMIC DNA]</scope>
</reference>
<protein>
    <submittedName>
        <fullName evidence="2">Uncharacterized protein</fullName>
    </submittedName>
</protein>
<keyword evidence="1" id="KW-0472">Membrane</keyword>
<proteinExistence type="predicted"/>
<comment type="caution">
    <text evidence="2">The sequence shown here is derived from an EMBL/GenBank/DDBJ whole genome shotgun (WGS) entry which is preliminary data.</text>
</comment>
<evidence type="ECO:0000313" key="2">
    <source>
        <dbReference type="EMBL" id="CAK0803550.1"/>
    </source>
</evidence>
<keyword evidence="1" id="KW-0812">Transmembrane</keyword>
<organism evidence="2 3">
    <name type="scientific">Prorocentrum cordatum</name>
    <dbReference type="NCBI Taxonomy" id="2364126"/>
    <lineage>
        <taxon>Eukaryota</taxon>
        <taxon>Sar</taxon>
        <taxon>Alveolata</taxon>
        <taxon>Dinophyceae</taxon>
        <taxon>Prorocentrales</taxon>
        <taxon>Prorocentraceae</taxon>
        <taxon>Prorocentrum</taxon>
    </lineage>
</organism>
<keyword evidence="3" id="KW-1185">Reference proteome</keyword>
<accession>A0ABN9QJF1</accession>
<keyword evidence="1" id="KW-1133">Transmembrane helix</keyword>
<dbReference type="EMBL" id="CAUYUJ010003033">
    <property type="protein sequence ID" value="CAK0803550.1"/>
    <property type="molecule type" value="Genomic_DNA"/>
</dbReference>